<dbReference type="InterPro" id="IPR013083">
    <property type="entry name" value="Znf_RING/FYVE/PHD"/>
</dbReference>
<dbReference type="PANTHER" id="PTHR10131">
    <property type="entry name" value="TNF RECEPTOR ASSOCIATED FACTOR"/>
    <property type="match status" value="1"/>
</dbReference>
<dbReference type="GO" id="GO:0008270">
    <property type="term" value="F:zinc ion binding"/>
    <property type="evidence" value="ECO:0007669"/>
    <property type="project" value="UniProtKB-KW"/>
</dbReference>
<dbReference type="SUPFAM" id="SSF57850">
    <property type="entry name" value="RING/U-box"/>
    <property type="match status" value="1"/>
</dbReference>
<accession>A0A9D4QDS0</accession>
<keyword evidence="2" id="KW-0862">Zinc</keyword>
<evidence type="ECO:0000256" key="2">
    <source>
        <dbReference type="ARBA" id="ARBA00022833"/>
    </source>
</evidence>
<evidence type="ECO:0000259" key="4">
    <source>
        <dbReference type="PROSITE" id="PS50089"/>
    </source>
</evidence>
<keyword evidence="1 3" id="KW-0479">Metal-binding</keyword>
<dbReference type="Proteomes" id="UP000821837">
    <property type="component" value="Chromosome 10"/>
</dbReference>
<dbReference type="InterPro" id="IPR001841">
    <property type="entry name" value="Znf_RING"/>
</dbReference>
<dbReference type="SUPFAM" id="SSF49599">
    <property type="entry name" value="TRAF domain-like"/>
    <property type="match status" value="1"/>
</dbReference>
<reference evidence="5" key="1">
    <citation type="journal article" date="2020" name="Cell">
        <title>Large-Scale Comparative Analyses of Tick Genomes Elucidate Their Genetic Diversity and Vector Capacities.</title>
        <authorList>
            <consortium name="Tick Genome and Microbiome Consortium (TIGMIC)"/>
            <person name="Jia N."/>
            <person name="Wang J."/>
            <person name="Shi W."/>
            <person name="Du L."/>
            <person name="Sun Y."/>
            <person name="Zhan W."/>
            <person name="Jiang J.F."/>
            <person name="Wang Q."/>
            <person name="Zhang B."/>
            <person name="Ji P."/>
            <person name="Bell-Sakyi L."/>
            <person name="Cui X.M."/>
            <person name="Yuan T.T."/>
            <person name="Jiang B.G."/>
            <person name="Yang W.F."/>
            <person name="Lam T.T."/>
            <person name="Chang Q.C."/>
            <person name="Ding S.J."/>
            <person name="Wang X.J."/>
            <person name="Zhu J.G."/>
            <person name="Ruan X.D."/>
            <person name="Zhao L."/>
            <person name="Wei J.T."/>
            <person name="Ye R.Z."/>
            <person name="Que T.C."/>
            <person name="Du C.H."/>
            <person name="Zhou Y.H."/>
            <person name="Cheng J.X."/>
            <person name="Dai P.F."/>
            <person name="Guo W.B."/>
            <person name="Han X.H."/>
            <person name="Huang E.J."/>
            <person name="Li L.F."/>
            <person name="Wei W."/>
            <person name="Gao Y.C."/>
            <person name="Liu J.Z."/>
            <person name="Shao H.Z."/>
            <person name="Wang X."/>
            <person name="Wang C.C."/>
            <person name="Yang T.C."/>
            <person name="Huo Q.B."/>
            <person name="Li W."/>
            <person name="Chen H.Y."/>
            <person name="Chen S.E."/>
            <person name="Zhou L.G."/>
            <person name="Ni X.B."/>
            <person name="Tian J.H."/>
            <person name="Sheng Y."/>
            <person name="Liu T."/>
            <person name="Pan Y.S."/>
            <person name="Xia L.Y."/>
            <person name="Li J."/>
            <person name="Zhao F."/>
            <person name="Cao W.C."/>
        </authorList>
    </citation>
    <scope>NUCLEOTIDE SEQUENCE</scope>
    <source>
        <strain evidence="5">Rsan-2018</strain>
    </source>
</reference>
<gene>
    <name evidence="5" type="ORF">HPB52_006850</name>
</gene>
<feature type="domain" description="RING-type" evidence="4">
    <location>
        <begin position="35"/>
        <end position="74"/>
    </location>
</feature>
<dbReference type="PROSITE" id="PS50089">
    <property type="entry name" value="ZF_RING_2"/>
    <property type="match status" value="1"/>
</dbReference>
<evidence type="ECO:0000313" key="5">
    <source>
        <dbReference type="EMBL" id="KAH7975952.1"/>
    </source>
</evidence>
<evidence type="ECO:0000256" key="3">
    <source>
        <dbReference type="PROSITE-ProRule" id="PRU00175"/>
    </source>
</evidence>
<dbReference type="VEuPathDB" id="VectorBase:RSAN_051388"/>
<sequence length="320" mass="35939">MPDLRRVYRFCDHAITGVNWRPTRFVDEVHSSRVCGLCRMIPKRTVLLPCDHALCHSCHAASLQGCGGRCPLDQEPFEESECTSCDFPTRKADALKVYCWNEAHGCKYQGAMEDMLRHFENECTLHSVECLRCGEAVLHRELTTHYVAGCSFGVSSARRESTSSESRELTLQDVSNALAEVKTLLRNQNHDQVLPEIQSQVNMLTEQFRNQESRLAEITGGFRSSLNAEMPEHAATTSSTVLQESASWQNAVDEASTSTSSLSCTQELLMDPMPEIFSDLLPRVLEGMQKTSTQDYPRHFIDYLGPPNGRCLRLVNGEKC</sequence>
<reference evidence="5" key="2">
    <citation type="submission" date="2021-09" db="EMBL/GenBank/DDBJ databases">
        <authorList>
            <person name="Jia N."/>
            <person name="Wang J."/>
            <person name="Shi W."/>
            <person name="Du L."/>
            <person name="Sun Y."/>
            <person name="Zhan W."/>
            <person name="Jiang J."/>
            <person name="Wang Q."/>
            <person name="Zhang B."/>
            <person name="Ji P."/>
            <person name="Sakyi L.B."/>
            <person name="Cui X."/>
            <person name="Yuan T."/>
            <person name="Jiang B."/>
            <person name="Yang W."/>
            <person name="Lam T.T.-Y."/>
            <person name="Chang Q."/>
            <person name="Ding S."/>
            <person name="Wang X."/>
            <person name="Zhu J."/>
            <person name="Ruan X."/>
            <person name="Zhao L."/>
            <person name="Wei J."/>
            <person name="Que T."/>
            <person name="Du C."/>
            <person name="Cheng J."/>
            <person name="Dai P."/>
            <person name="Han X."/>
            <person name="Huang E."/>
            <person name="Gao Y."/>
            <person name="Liu J."/>
            <person name="Shao H."/>
            <person name="Ye R."/>
            <person name="Li L."/>
            <person name="Wei W."/>
            <person name="Wang X."/>
            <person name="Wang C."/>
            <person name="Huo Q."/>
            <person name="Li W."/>
            <person name="Guo W."/>
            <person name="Chen H."/>
            <person name="Chen S."/>
            <person name="Zhou L."/>
            <person name="Zhou L."/>
            <person name="Ni X."/>
            <person name="Tian J."/>
            <person name="Zhou Y."/>
            <person name="Sheng Y."/>
            <person name="Liu T."/>
            <person name="Pan Y."/>
            <person name="Xia L."/>
            <person name="Li J."/>
            <person name="Zhao F."/>
            <person name="Cao W."/>
        </authorList>
    </citation>
    <scope>NUCLEOTIDE SEQUENCE</scope>
    <source>
        <strain evidence="5">Rsan-2018</strain>
        <tissue evidence="5">Larvae</tissue>
    </source>
</reference>
<dbReference type="GO" id="GO:0005164">
    <property type="term" value="F:tumor necrosis factor receptor binding"/>
    <property type="evidence" value="ECO:0007669"/>
    <property type="project" value="TreeGrafter"/>
</dbReference>
<organism evidence="5 6">
    <name type="scientific">Rhipicephalus sanguineus</name>
    <name type="common">Brown dog tick</name>
    <name type="synonym">Ixodes sanguineus</name>
    <dbReference type="NCBI Taxonomy" id="34632"/>
    <lineage>
        <taxon>Eukaryota</taxon>
        <taxon>Metazoa</taxon>
        <taxon>Ecdysozoa</taxon>
        <taxon>Arthropoda</taxon>
        <taxon>Chelicerata</taxon>
        <taxon>Arachnida</taxon>
        <taxon>Acari</taxon>
        <taxon>Parasitiformes</taxon>
        <taxon>Ixodida</taxon>
        <taxon>Ixodoidea</taxon>
        <taxon>Ixodidae</taxon>
        <taxon>Rhipicephalinae</taxon>
        <taxon>Rhipicephalus</taxon>
        <taxon>Rhipicephalus</taxon>
    </lineage>
</organism>
<dbReference type="GO" id="GO:0009898">
    <property type="term" value="C:cytoplasmic side of plasma membrane"/>
    <property type="evidence" value="ECO:0007669"/>
    <property type="project" value="TreeGrafter"/>
</dbReference>
<name>A0A9D4QDS0_RHISA</name>
<keyword evidence="1 3" id="KW-0863">Zinc-finger</keyword>
<dbReference type="AlphaFoldDB" id="A0A9D4QDS0"/>
<dbReference type="Gene3D" id="3.30.40.10">
    <property type="entry name" value="Zinc/RING finger domain, C3HC4 (zinc finger)"/>
    <property type="match status" value="2"/>
</dbReference>
<dbReference type="GO" id="GO:0043122">
    <property type="term" value="P:regulation of canonical NF-kappaB signal transduction"/>
    <property type="evidence" value="ECO:0007669"/>
    <property type="project" value="TreeGrafter"/>
</dbReference>
<evidence type="ECO:0000313" key="6">
    <source>
        <dbReference type="Proteomes" id="UP000821837"/>
    </source>
</evidence>
<evidence type="ECO:0000256" key="1">
    <source>
        <dbReference type="ARBA" id="ARBA00022771"/>
    </source>
</evidence>
<dbReference type="PANTHER" id="PTHR10131:SF138">
    <property type="entry name" value="RE66324P"/>
    <property type="match status" value="1"/>
</dbReference>
<protein>
    <recommendedName>
        <fullName evidence="4">RING-type domain-containing protein</fullName>
    </recommendedName>
</protein>
<keyword evidence="6" id="KW-1185">Reference proteome</keyword>
<dbReference type="EMBL" id="JABSTV010001246">
    <property type="protein sequence ID" value="KAH7975952.1"/>
    <property type="molecule type" value="Genomic_DNA"/>
</dbReference>
<proteinExistence type="predicted"/>
<comment type="caution">
    <text evidence="5">The sequence shown here is derived from an EMBL/GenBank/DDBJ whole genome shotgun (WGS) entry which is preliminary data.</text>
</comment>